<gene>
    <name evidence="1" type="ORF">METZ01_LOCUS322573</name>
</gene>
<dbReference type="EMBL" id="UINC01105637">
    <property type="protein sequence ID" value="SVC69719.1"/>
    <property type="molecule type" value="Genomic_DNA"/>
</dbReference>
<dbReference type="AlphaFoldDB" id="A0A382P8H6"/>
<protein>
    <submittedName>
        <fullName evidence="1">Uncharacterized protein</fullName>
    </submittedName>
</protein>
<organism evidence="1">
    <name type="scientific">marine metagenome</name>
    <dbReference type="NCBI Taxonomy" id="408172"/>
    <lineage>
        <taxon>unclassified sequences</taxon>
        <taxon>metagenomes</taxon>
        <taxon>ecological metagenomes</taxon>
    </lineage>
</organism>
<evidence type="ECO:0000313" key="1">
    <source>
        <dbReference type="EMBL" id="SVC69719.1"/>
    </source>
</evidence>
<name>A0A382P8H6_9ZZZZ</name>
<accession>A0A382P8H6</accession>
<sequence>QPQIKTLPVPLQWHKDLSFVLKAEKATANIAFLFPKPLCYTLLHIDGMTKRISCVTLRAIC</sequence>
<reference evidence="1" key="1">
    <citation type="submission" date="2018-05" db="EMBL/GenBank/DDBJ databases">
        <authorList>
            <person name="Lanie J.A."/>
            <person name="Ng W.-L."/>
            <person name="Kazmierczak K.M."/>
            <person name="Andrzejewski T.M."/>
            <person name="Davidsen T.M."/>
            <person name="Wayne K.J."/>
            <person name="Tettelin H."/>
            <person name="Glass J.I."/>
            <person name="Rusch D."/>
            <person name="Podicherti R."/>
            <person name="Tsui H.-C.T."/>
            <person name="Winkler M.E."/>
        </authorList>
    </citation>
    <scope>NUCLEOTIDE SEQUENCE</scope>
</reference>
<proteinExistence type="predicted"/>
<feature type="non-terminal residue" evidence="1">
    <location>
        <position position="1"/>
    </location>
</feature>